<reference evidence="1" key="2">
    <citation type="journal article" date="2015" name="Data Brief">
        <title>Shoot transcriptome of the giant reed, Arundo donax.</title>
        <authorList>
            <person name="Barrero R.A."/>
            <person name="Guerrero F.D."/>
            <person name="Moolhuijzen P."/>
            <person name="Goolsby J.A."/>
            <person name="Tidwell J."/>
            <person name="Bellgard S.E."/>
            <person name="Bellgard M.I."/>
        </authorList>
    </citation>
    <scope>NUCLEOTIDE SEQUENCE</scope>
    <source>
        <tissue evidence="1">Shoot tissue taken approximately 20 cm above the soil surface</tissue>
    </source>
</reference>
<name>A0A0A9F890_ARUDO</name>
<organism evidence="1">
    <name type="scientific">Arundo donax</name>
    <name type="common">Giant reed</name>
    <name type="synonym">Donax arundinaceus</name>
    <dbReference type="NCBI Taxonomy" id="35708"/>
    <lineage>
        <taxon>Eukaryota</taxon>
        <taxon>Viridiplantae</taxon>
        <taxon>Streptophyta</taxon>
        <taxon>Embryophyta</taxon>
        <taxon>Tracheophyta</taxon>
        <taxon>Spermatophyta</taxon>
        <taxon>Magnoliopsida</taxon>
        <taxon>Liliopsida</taxon>
        <taxon>Poales</taxon>
        <taxon>Poaceae</taxon>
        <taxon>PACMAD clade</taxon>
        <taxon>Arundinoideae</taxon>
        <taxon>Arundineae</taxon>
        <taxon>Arundo</taxon>
    </lineage>
</organism>
<dbReference type="AlphaFoldDB" id="A0A0A9F890"/>
<accession>A0A0A9F890</accession>
<protein>
    <submittedName>
        <fullName evidence="1">Uncharacterized protein</fullName>
    </submittedName>
</protein>
<proteinExistence type="predicted"/>
<sequence length="46" mass="5344">MLKEAYFMISKRCYSSKMDYSSTRLSKMIATSRLIILSDDLPNYTA</sequence>
<dbReference type="EMBL" id="GBRH01190462">
    <property type="protein sequence ID" value="JAE07434.1"/>
    <property type="molecule type" value="Transcribed_RNA"/>
</dbReference>
<reference evidence="1" key="1">
    <citation type="submission" date="2014-09" db="EMBL/GenBank/DDBJ databases">
        <authorList>
            <person name="Magalhaes I.L.F."/>
            <person name="Oliveira U."/>
            <person name="Santos F.R."/>
            <person name="Vidigal T.H.D.A."/>
            <person name="Brescovit A.D."/>
            <person name="Santos A.J."/>
        </authorList>
    </citation>
    <scope>NUCLEOTIDE SEQUENCE</scope>
    <source>
        <tissue evidence="1">Shoot tissue taken approximately 20 cm above the soil surface</tissue>
    </source>
</reference>
<evidence type="ECO:0000313" key="1">
    <source>
        <dbReference type="EMBL" id="JAE07434.1"/>
    </source>
</evidence>